<keyword evidence="2" id="KW-1185">Reference proteome</keyword>
<protein>
    <submittedName>
        <fullName evidence="1">Uncharacterized protein</fullName>
    </submittedName>
</protein>
<comment type="caution">
    <text evidence="1">The sequence shown here is derived from an EMBL/GenBank/DDBJ whole genome shotgun (WGS) entry which is preliminary data.</text>
</comment>
<sequence length="444" mass="51121">MESTWLIIALTIVSLELISSASDIKKVSTVTKLPDNIDQYFNSSLGLTGDSQWYVLCKTMGSNSIFKNCTFWHGKTYLTENRTMWTNHDFQMEKRTNSSTIYPDYLRVFQLTEHQFLVIWIEYDLHSQEKVKHVDDKEIMAGLYVKFTTIDIRRGKINNGSTTGSSVIPNLKGNGIRFLQGYIESLEIVTFDHKFGIAYRYPSDPFLAQEIFNFDCKRLYGPVVYDARNYNPKKYVHGWAKYPKDRNDWQRVKPFHLGLCDEMFCSAENYDGNTKQLGGCSTFNNVTTACFSKEPGKLMCKQRNQNSQITIGPTTLRTINPMAKFIWVYSLNDGEVLILIHVENRVLVISRAENSQSDVSDVGAREKVFNSFRLKRFSIDGKNDTEKTVLELHFEISSVFVHMSRDRTPGWTCLSVLWTNQTFMGFDYQCSGEKGLNRFPAVNP</sequence>
<accession>A0ACC2NV43</accession>
<organism evidence="1 2">
    <name type="scientific">Eretmocerus hayati</name>
    <dbReference type="NCBI Taxonomy" id="131215"/>
    <lineage>
        <taxon>Eukaryota</taxon>
        <taxon>Metazoa</taxon>
        <taxon>Ecdysozoa</taxon>
        <taxon>Arthropoda</taxon>
        <taxon>Hexapoda</taxon>
        <taxon>Insecta</taxon>
        <taxon>Pterygota</taxon>
        <taxon>Neoptera</taxon>
        <taxon>Endopterygota</taxon>
        <taxon>Hymenoptera</taxon>
        <taxon>Apocrita</taxon>
        <taxon>Proctotrupomorpha</taxon>
        <taxon>Chalcidoidea</taxon>
        <taxon>Aphelinidae</taxon>
        <taxon>Aphelininae</taxon>
        <taxon>Eretmocerus</taxon>
    </lineage>
</organism>
<gene>
    <name evidence="1" type="ORF">QAD02_010854</name>
</gene>
<dbReference type="EMBL" id="CM056742">
    <property type="protein sequence ID" value="KAJ8675068.1"/>
    <property type="molecule type" value="Genomic_DNA"/>
</dbReference>
<proteinExistence type="predicted"/>
<dbReference type="Proteomes" id="UP001239111">
    <property type="component" value="Chromosome 2"/>
</dbReference>
<evidence type="ECO:0000313" key="2">
    <source>
        <dbReference type="Proteomes" id="UP001239111"/>
    </source>
</evidence>
<reference evidence="1" key="1">
    <citation type="submission" date="2023-04" db="EMBL/GenBank/DDBJ databases">
        <title>A chromosome-level genome assembly of the parasitoid wasp Eretmocerus hayati.</title>
        <authorList>
            <person name="Zhong Y."/>
            <person name="Liu S."/>
            <person name="Liu Y."/>
        </authorList>
    </citation>
    <scope>NUCLEOTIDE SEQUENCE</scope>
    <source>
        <strain evidence="1">ZJU_SS_LIU_2023</strain>
    </source>
</reference>
<evidence type="ECO:0000313" key="1">
    <source>
        <dbReference type="EMBL" id="KAJ8675068.1"/>
    </source>
</evidence>
<name>A0ACC2NV43_9HYME</name>